<dbReference type="InterPro" id="IPR012349">
    <property type="entry name" value="Split_barrel_FMN-bd"/>
</dbReference>
<feature type="domain" description="Pyridoxamine 5'-phosphate oxidase N-terminal" evidence="6">
    <location>
        <begin position="48"/>
        <end position="173"/>
    </location>
</feature>
<feature type="binding site" evidence="5">
    <location>
        <position position="81"/>
    </location>
    <ligand>
        <name>substrate</name>
    </ligand>
</feature>
<evidence type="ECO:0000313" key="8">
    <source>
        <dbReference type="EMBL" id="MBS2547575.1"/>
    </source>
</evidence>
<evidence type="ECO:0000259" key="7">
    <source>
        <dbReference type="Pfam" id="PF10590"/>
    </source>
</evidence>
<comment type="pathway">
    <text evidence="5">Cofactor metabolism; pyridoxal 5'-phosphate salvage; pyridoxal 5'-phosphate from pyridoxine 5'-phosphate: step 1/1.</text>
</comment>
<comment type="subunit">
    <text evidence="5">Homodimer.</text>
</comment>
<comment type="catalytic activity">
    <reaction evidence="5">
        <text>pyridoxine 5'-phosphate + O2 = pyridoxal 5'-phosphate + H2O2</text>
        <dbReference type="Rhea" id="RHEA:15149"/>
        <dbReference type="ChEBI" id="CHEBI:15379"/>
        <dbReference type="ChEBI" id="CHEBI:16240"/>
        <dbReference type="ChEBI" id="CHEBI:58589"/>
        <dbReference type="ChEBI" id="CHEBI:597326"/>
        <dbReference type="EC" id="1.4.3.5"/>
    </reaction>
</comment>
<dbReference type="InterPro" id="IPR019740">
    <property type="entry name" value="Pyridox_Oxase_CS"/>
</dbReference>
<name>A0ABS5KNE4_9ACTN</name>
<dbReference type="PANTHER" id="PTHR10851:SF0">
    <property type="entry name" value="PYRIDOXINE-5'-PHOSPHATE OXIDASE"/>
    <property type="match status" value="1"/>
</dbReference>
<feature type="binding site" evidence="5">
    <location>
        <position position="201"/>
    </location>
    <ligand>
        <name>FMN</name>
        <dbReference type="ChEBI" id="CHEBI:58210"/>
    </ligand>
</feature>
<dbReference type="PIRSF" id="PIRSF000190">
    <property type="entry name" value="Pyd_amn-ph_oxd"/>
    <property type="match status" value="1"/>
</dbReference>
<evidence type="ECO:0000256" key="3">
    <source>
        <dbReference type="ARBA" id="ARBA00022643"/>
    </source>
</evidence>
<dbReference type="NCBIfam" id="TIGR00558">
    <property type="entry name" value="pdxH"/>
    <property type="match status" value="1"/>
</dbReference>
<dbReference type="InterPro" id="IPR011576">
    <property type="entry name" value="Pyridox_Oxase_N"/>
</dbReference>
<feature type="domain" description="Pyridoxine 5'-phosphate oxidase dimerisation C-terminal" evidence="7">
    <location>
        <begin position="188"/>
        <end position="231"/>
    </location>
</feature>
<feature type="binding site" evidence="5">
    <location>
        <position position="211"/>
    </location>
    <ligand>
        <name>FMN</name>
        <dbReference type="ChEBI" id="CHEBI:58210"/>
    </ligand>
</feature>
<dbReference type="InterPro" id="IPR000659">
    <property type="entry name" value="Pyridox_Oxase"/>
</dbReference>
<dbReference type="Gene3D" id="2.30.110.10">
    <property type="entry name" value="Electron Transport, Fmn-binding Protein, Chain A"/>
    <property type="match status" value="1"/>
</dbReference>
<dbReference type="EMBL" id="JAAFYZ010000030">
    <property type="protein sequence ID" value="MBS2547575.1"/>
    <property type="molecule type" value="Genomic_DNA"/>
</dbReference>
<feature type="binding site" evidence="5">
    <location>
        <position position="142"/>
    </location>
    <ligand>
        <name>substrate</name>
    </ligand>
</feature>
<comment type="catalytic activity">
    <reaction evidence="5">
        <text>pyridoxamine 5'-phosphate + O2 + H2O = pyridoxal 5'-phosphate + H2O2 + NH4(+)</text>
        <dbReference type="Rhea" id="RHEA:15817"/>
        <dbReference type="ChEBI" id="CHEBI:15377"/>
        <dbReference type="ChEBI" id="CHEBI:15379"/>
        <dbReference type="ChEBI" id="CHEBI:16240"/>
        <dbReference type="ChEBI" id="CHEBI:28938"/>
        <dbReference type="ChEBI" id="CHEBI:58451"/>
        <dbReference type="ChEBI" id="CHEBI:597326"/>
        <dbReference type="EC" id="1.4.3.5"/>
    </reaction>
</comment>
<dbReference type="SUPFAM" id="SSF50475">
    <property type="entry name" value="FMN-binding split barrel"/>
    <property type="match status" value="1"/>
</dbReference>
<feature type="binding site" evidence="5">
    <location>
        <begin position="91"/>
        <end position="92"/>
    </location>
    <ligand>
        <name>FMN</name>
        <dbReference type="ChEBI" id="CHEBI:58210"/>
    </ligand>
</feature>
<dbReference type="Pfam" id="PF01243">
    <property type="entry name" value="PNPOx_N"/>
    <property type="match status" value="1"/>
</dbReference>
<feature type="binding site" evidence="5">
    <location>
        <position position="120"/>
    </location>
    <ligand>
        <name>FMN</name>
        <dbReference type="ChEBI" id="CHEBI:58210"/>
    </ligand>
</feature>
<feature type="binding site" evidence="5">
    <location>
        <begin position="207"/>
        <end position="209"/>
    </location>
    <ligand>
        <name>substrate</name>
    </ligand>
</feature>
<comment type="caution">
    <text evidence="8">The sequence shown here is derived from an EMBL/GenBank/DDBJ whole genome shotgun (WGS) entry which is preliminary data.</text>
</comment>
<evidence type="ECO:0000313" key="9">
    <source>
        <dbReference type="Proteomes" id="UP000730482"/>
    </source>
</evidence>
<accession>A0ABS5KNE4</accession>
<comment type="cofactor">
    <cofactor evidence="5">
        <name>FMN</name>
        <dbReference type="ChEBI" id="CHEBI:58210"/>
    </cofactor>
    <text evidence="5">Binds 1 FMN per subunit.</text>
</comment>
<dbReference type="Pfam" id="PF10590">
    <property type="entry name" value="PNP_phzG_C"/>
    <property type="match status" value="1"/>
</dbReference>
<comment type="similarity">
    <text evidence="1 5">Belongs to the pyridoxamine 5'-phosphate oxidase family.</text>
</comment>
<feature type="binding site" evidence="5">
    <location>
        <position position="97"/>
    </location>
    <ligand>
        <name>FMN</name>
        <dbReference type="ChEBI" id="CHEBI:58210"/>
    </ligand>
</feature>
<reference evidence="8 9" key="1">
    <citation type="submission" date="2020-02" db="EMBL/GenBank/DDBJ databases">
        <title>Acidophilic actinobacteria isolated from forest soil.</title>
        <authorList>
            <person name="Golinska P."/>
        </authorList>
    </citation>
    <scope>NUCLEOTIDE SEQUENCE [LARGE SCALE GENOMIC DNA]</scope>
    <source>
        <strain evidence="8 9">NL8</strain>
    </source>
</reference>
<dbReference type="PROSITE" id="PS01064">
    <property type="entry name" value="PYRIDOX_OXIDASE"/>
    <property type="match status" value="1"/>
</dbReference>
<comment type="function">
    <text evidence="5">Catalyzes the oxidation of either pyridoxine 5'-phosphate (PNP) or pyridoxamine 5'-phosphate (PMP) into pyridoxal 5'-phosphate (PLP).</text>
</comment>
<dbReference type="HAMAP" id="MF_01629">
    <property type="entry name" value="PdxH"/>
    <property type="match status" value="1"/>
</dbReference>
<gene>
    <name evidence="5 8" type="primary">pdxH</name>
    <name evidence="8" type="ORF">KGQ19_11900</name>
</gene>
<dbReference type="Proteomes" id="UP000730482">
    <property type="component" value="Unassembled WGS sequence"/>
</dbReference>
<organism evidence="8 9">
    <name type="scientific">Catenulispora pinistramenti</name>
    <dbReference type="NCBI Taxonomy" id="2705254"/>
    <lineage>
        <taxon>Bacteria</taxon>
        <taxon>Bacillati</taxon>
        <taxon>Actinomycetota</taxon>
        <taxon>Actinomycetes</taxon>
        <taxon>Catenulisporales</taxon>
        <taxon>Catenulisporaceae</taxon>
        <taxon>Catenulispora</taxon>
    </lineage>
</organism>
<evidence type="ECO:0000256" key="1">
    <source>
        <dbReference type="ARBA" id="ARBA00007301"/>
    </source>
</evidence>
<keyword evidence="9" id="KW-1185">Reference proteome</keyword>
<proteinExistence type="inferred from homology"/>
<feature type="binding site" evidence="5">
    <location>
        <begin position="76"/>
        <end position="81"/>
    </location>
    <ligand>
        <name>FMN</name>
        <dbReference type="ChEBI" id="CHEBI:58210"/>
    </ligand>
</feature>
<keyword evidence="4 5" id="KW-0560">Oxidoreductase</keyword>
<evidence type="ECO:0000259" key="6">
    <source>
        <dbReference type="Pfam" id="PF01243"/>
    </source>
</evidence>
<protein>
    <recommendedName>
        <fullName evidence="5">Pyridoxine/pyridoxamine 5'-phosphate oxidase</fullName>
        <ecNumber evidence="5">1.4.3.5</ecNumber>
    </recommendedName>
    <alternativeName>
        <fullName evidence="5">PNP/PMP oxidase</fullName>
        <shortName evidence="5">PNPOx</shortName>
    </alternativeName>
    <alternativeName>
        <fullName evidence="5">Pyridoxal 5'-phosphate synthase</fullName>
    </alternativeName>
</protein>
<evidence type="ECO:0000256" key="5">
    <source>
        <dbReference type="HAMAP-Rule" id="MF_01629"/>
    </source>
</evidence>
<feature type="binding site" evidence="5">
    <location>
        <begin position="155"/>
        <end position="156"/>
    </location>
    <ligand>
        <name>FMN</name>
        <dbReference type="ChEBI" id="CHEBI:58210"/>
    </ligand>
</feature>
<sequence>MLCLECHTRYRGPVDSEALAALRREYGIGTLREQDAAGAPHLQFALWLDDAVRASLPEPNAMVVSTTDLDGQPSSRSVLLKGFDETGFIFYTNLGSRKGRELAANPRCSLLFPWYTLHRQVIVIGAATKLDRDADEEYFATRPHGSQIGAWASEQSTVIAGRDWLDKRAAELAEQWPEGTAVPLPEFWGGFLVRPETVEFWQGRPDRLHDRLRYKRDNQNPEGWSIERLSP</sequence>
<feature type="binding site" evidence="5">
    <location>
        <position position="146"/>
    </location>
    <ligand>
        <name>substrate</name>
    </ligand>
</feature>
<feature type="binding site" evidence="5">
    <location>
        <position position="138"/>
    </location>
    <ligand>
        <name>substrate</name>
    </ligand>
</feature>
<dbReference type="EC" id="1.4.3.5" evidence="5"/>
<keyword evidence="2 5" id="KW-0285">Flavoprotein</keyword>
<evidence type="ECO:0000256" key="2">
    <source>
        <dbReference type="ARBA" id="ARBA00022630"/>
    </source>
</evidence>
<keyword evidence="3 5" id="KW-0288">FMN</keyword>
<dbReference type="NCBIfam" id="NF004231">
    <property type="entry name" value="PRK05679.1"/>
    <property type="match status" value="1"/>
</dbReference>
<dbReference type="GO" id="GO:0004733">
    <property type="term" value="F:pyridoxamine phosphate oxidase activity"/>
    <property type="evidence" value="ECO:0007669"/>
    <property type="project" value="UniProtKB-EC"/>
</dbReference>
<comment type="pathway">
    <text evidence="5">Cofactor metabolism; pyridoxal 5'-phosphate salvage; pyridoxal 5'-phosphate from pyridoxamine 5'-phosphate: step 1/1.</text>
</comment>
<feature type="binding site" evidence="5">
    <location>
        <position position="98"/>
    </location>
    <ligand>
        <name>FMN</name>
        <dbReference type="ChEBI" id="CHEBI:58210"/>
    </ligand>
</feature>
<dbReference type="InterPro" id="IPR019576">
    <property type="entry name" value="Pyridoxamine_oxidase_dimer_C"/>
</dbReference>
<dbReference type="PANTHER" id="PTHR10851">
    <property type="entry name" value="PYRIDOXINE-5-PHOSPHATE OXIDASE"/>
    <property type="match status" value="1"/>
</dbReference>
<evidence type="ECO:0000256" key="4">
    <source>
        <dbReference type="ARBA" id="ARBA00023002"/>
    </source>
</evidence>
<keyword evidence="5" id="KW-0664">Pyridoxine biosynthesis</keyword>